<evidence type="ECO:0000313" key="2">
    <source>
        <dbReference type="Proteomes" id="UP001595993"/>
    </source>
</evidence>
<proteinExistence type="predicted"/>
<dbReference type="Proteomes" id="UP001595993">
    <property type="component" value="Unassembled WGS sequence"/>
</dbReference>
<evidence type="ECO:0000313" key="1">
    <source>
        <dbReference type="EMBL" id="MFC4608561.1"/>
    </source>
</evidence>
<name>A0ABV9G2J6_9ACTN</name>
<dbReference type="InterPro" id="IPR013078">
    <property type="entry name" value="His_Pase_superF_clade-1"/>
</dbReference>
<accession>A0ABV9G2J6</accession>
<comment type="caution">
    <text evidence="1">The sequence shown here is derived from an EMBL/GenBank/DDBJ whole genome shotgun (WGS) entry which is preliminary data.</text>
</comment>
<dbReference type="InterPro" id="IPR029033">
    <property type="entry name" value="His_PPase_superfam"/>
</dbReference>
<dbReference type="EMBL" id="JBHSFE010000010">
    <property type="protein sequence ID" value="MFC4608561.1"/>
    <property type="molecule type" value="Genomic_DNA"/>
</dbReference>
<keyword evidence="2" id="KW-1185">Reference proteome</keyword>
<gene>
    <name evidence="1" type="ORF">ACFO9E_12130</name>
</gene>
<dbReference type="RefSeq" id="WP_381194205.1">
    <property type="nucleotide sequence ID" value="NZ_JBHSFE010000010.1"/>
</dbReference>
<sequence>MTIRVMLVSPATNAALREARFGGDAPLDESGARRARAAAGGLPRADRLLSGSSARCRETAAGLGLCAEPAGALDDWDLGRWSGRRLDEVSAGEPEAVSAWLCDPSCAPHGGESLLSLCTRVGAWLESLPPDTGRVLAVVDPAVTRAAMVRGLSLPPDAFWRLDVAPLTLTELTGRGGRWNLKCGRPLGPEAG</sequence>
<organism evidence="1 2">
    <name type="scientific">Streptomyces maoxianensis</name>
    <dbReference type="NCBI Taxonomy" id="1459942"/>
    <lineage>
        <taxon>Bacteria</taxon>
        <taxon>Bacillati</taxon>
        <taxon>Actinomycetota</taxon>
        <taxon>Actinomycetes</taxon>
        <taxon>Kitasatosporales</taxon>
        <taxon>Streptomycetaceae</taxon>
        <taxon>Streptomyces</taxon>
    </lineage>
</organism>
<dbReference type="Gene3D" id="3.40.50.1240">
    <property type="entry name" value="Phosphoglycerate mutase-like"/>
    <property type="match status" value="1"/>
</dbReference>
<dbReference type="Pfam" id="PF00300">
    <property type="entry name" value="His_Phos_1"/>
    <property type="match status" value="1"/>
</dbReference>
<dbReference type="SUPFAM" id="SSF53254">
    <property type="entry name" value="Phosphoglycerate mutase-like"/>
    <property type="match status" value="1"/>
</dbReference>
<protein>
    <submittedName>
        <fullName evidence="1">Histidine phosphatase family protein</fullName>
    </submittedName>
</protein>
<reference evidence="2" key="1">
    <citation type="journal article" date="2019" name="Int. J. Syst. Evol. Microbiol.">
        <title>The Global Catalogue of Microorganisms (GCM) 10K type strain sequencing project: providing services to taxonomists for standard genome sequencing and annotation.</title>
        <authorList>
            <consortium name="The Broad Institute Genomics Platform"/>
            <consortium name="The Broad Institute Genome Sequencing Center for Infectious Disease"/>
            <person name="Wu L."/>
            <person name="Ma J."/>
        </authorList>
    </citation>
    <scope>NUCLEOTIDE SEQUENCE [LARGE SCALE GENOMIC DNA]</scope>
    <source>
        <strain evidence="2">CGMCC 4.7139</strain>
    </source>
</reference>